<evidence type="ECO:0000256" key="4">
    <source>
        <dbReference type="PROSITE-ProRule" id="PRU00236"/>
    </source>
</evidence>
<keyword evidence="2" id="KW-0808">Transferase</keyword>
<name>A0ABN0V2R5_9ACTN</name>
<dbReference type="InterPro" id="IPR026590">
    <property type="entry name" value="Ssirtuin_cat_dom"/>
</dbReference>
<dbReference type="InterPro" id="IPR050134">
    <property type="entry name" value="NAD-dep_sirtuin_deacylases"/>
</dbReference>
<feature type="binding site" evidence="4">
    <location>
        <position position="148"/>
    </location>
    <ligand>
        <name>Zn(2+)</name>
        <dbReference type="ChEBI" id="CHEBI:29105"/>
    </ligand>
</feature>
<feature type="binding site" evidence="4">
    <location>
        <position position="145"/>
    </location>
    <ligand>
        <name>Zn(2+)</name>
        <dbReference type="ChEBI" id="CHEBI:29105"/>
    </ligand>
</feature>
<dbReference type="SUPFAM" id="SSF52467">
    <property type="entry name" value="DHS-like NAD/FAD-binding domain"/>
    <property type="match status" value="1"/>
</dbReference>
<dbReference type="Gene3D" id="3.40.50.300">
    <property type="entry name" value="P-loop containing nucleotide triphosphate hydrolases"/>
    <property type="match status" value="1"/>
</dbReference>
<dbReference type="InterPro" id="IPR029035">
    <property type="entry name" value="DHS-like_NAD/FAD-binding_dom"/>
</dbReference>
<dbReference type="InterPro" id="IPR027417">
    <property type="entry name" value="P-loop_NTPase"/>
</dbReference>
<dbReference type="PANTHER" id="PTHR11085:SF4">
    <property type="entry name" value="NAD-DEPENDENT PROTEIN DEACYLASE"/>
    <property type="match status" value="1"/>
</dbReference>
<proteinExistence type="predicted"/>
<evidence type="ECO:0000256" key="1">
    <source>
        <dbReference type="ARBA" id="ARBA00012928"/>
    </source>
</evidence>
<dbReference type="EMBL" id="BAAABV010000006">
    <property type="protein sequence ID" value="GAA0272217.1"/>
    <property type="molecule type" value="Genomic_DNA"/>
</dbReference>
<evidence type="ECO:0000256" key="3">
    <source>
        <dbReference type="ARBA" id="ARBA00023027"/>
    </source>
</evidence>
<dbReference type="PANTHER" id="PTHR11085">
    <property type="entry name" value="NAD-DEPENDENT PROTEIN DEACYLASE SIRTUIN-5, MITOCHONDRIAL-RELATED"/>
    <property type="match status" value="1"/>
</dbReference>
<dbReference type="InterPro" id="IPR003000">
    <property type="entry name" value="Sirtuin"/>
</dbReference>
<keyword evidence="4" id="KW-0479">Metal-binding</keyword>
<dbReference type="Pfam" id="PF13191">
    <property type="entry name" value="AAA_16"/>
    <property type="match status" value="1"/>
</dbReference>
<dbReference type="CDD" id="cd01407">
    <property type="entry name" value="SIR2-fam"/>
    <property type="match status" value="1"/>
</dbReference>
<dbReference type="RefSeq" id="WP_344152200.1">
    <property type="nucleotide sequence ID" value="NZ_BAAABV010000006.1"/>
</dbReference>
<keyword evidence="3" id="KW-0520">NAD</keyword>
<dbReference type="Proteomes" id="UP001501867">
    <property type="component" value="Unassembled WGS sequence"/>
</dbReference>
<evidence type="ECO:0000313" key="7">
    <source>
        <dbReference type="EMBL" id="GAA0272217.1"/>
    </source>
</evidence>
<sequence length="781" mass="82407">MTFPFPPSDQPAGPPGQEHDTIPDWAYGVRRLVVFSGAGLSTDSGIQDFRGPSGVWTLSPGQQTRHTYQAFMTDPDLRVSYWKTRYEHPVWEAEPNAGHRAVAALADSAIDTTVVTQNTDGLHQLAGTPADRVVELHGTMRTTLCVACGHRGPTTDVLTRIAAGEATPGCPQCGGIQKTASTMFGQTMAPEVFTRAQEAVTSCDLILATGTTLTVEPAGSLCAAAVHAGATLVIVNWDPTPYDAIATELIRDPLGEALPRIVAQLRAAAASPAGAPRKGSAPDRSGADGPVASPRALLRAGARTARLRSRAAELDRLAQWCAGTGTEAHLLHGPSGVGKSRLALELADRLAASGAWDIEFPAPDAEPTRTDRPLLVVVEDAETRREQVARLLDPADAGPSRAPVRVLLLARTRDGWWDESQDGIRTRRELTAPDDTDSAHADAVHDAVRDYAAALTAPGRPCPPLEQDRSDRLVATTSDQPGRPGSLQSAVLAALLDTAHGVEAPLAVREMGHLLHSAAAYGLELAPQVVEAAVATAALCGAADEEAALAALGHVQALEEPGLRLRTARWLRTEFPPEPASCPGYWNQSLPDALTEDLLAGLVTPRFLMSALMETTEAQDRRALTVLARAADTRPQVRAHLRELVSLLPGVSPMAIEVALGSGYAAPLAEALTALAEKHPALPADLLDAVPPGVTVFGEFPVLLAESLVDAYELRAKTQNGLRGLTKTLVALSGRLADLGRGEQALGVARRAVESAALLEDGQEWQGHAARALHRATDLTP</sequence>
<accession>A0ABN0V2R5</accession>
<keyword evidence="8" id="KW-1185">Reference proteome</keyword>
<evidence type="ECO:0000313" key="8">
    <source>
        <dbReference type="Proteomes" id="UP001501867"/>
    </source>
</evidence>
<keyword evidence="4" id="KW-0862">Zinc</keyword>
<evidence type="ECO:0000256" key="2">
    <source>
        <dbReference type="ARBA" id="ARBA00022679"/>
    </source>
</evidence>
<dbReference type="EC" id="2.3.1.286" evidence="1"/>
<dbReference type="Gene3D" id="3.40.50.1220">
    <property type="entry name" value="TPP-binding domain"/>
    <property type="match status" value="1"/>
</dbReference>
<dbReference type="Gene3D" id="3.30.1600.10">
    <property type="entry name" value="SIR2/SIRT2 'Small Domain"/>
    <property type="match status" value="1"/>
</dbReference>
<dbReference type="Pfam" id="PF02146">
    <property type="entry name" value="SIR2"/>
    <property type="match status" value="1"/>
</dbReference>
<comment type="caution">
    <text evidence="7">The sequence shown here is derived from an EMBL/GenBank/DDBJ whole genome shotgun (WGS) entry which is preliminary data.</text>
</comment>
<feature type="active site" description="Proton acceptor" evidence="4">
    <location>
        <position position="137"/>
    </location>
</feature>
<reference evidence="7 8" key="1">
    <citation type="journal article" date="2019" name="Int. J. Syst. Evol. Microbiol.">
        <title>The Global Catalogue of Microorganisms (GCM) 10K type strain sequencing project: providing services to taxonomists for standard genome sequencing and annotation.</title>
        <authorList>
            <consortium name="The Broad Institute Genomics Platform"/>
            <consortium name="The Broad Institute Genome Sequencing Center for Infectious Disease"/>
            <person name="Wu L."/>
            <person name="Ma J."/>
        </authorList>
    </citation>
    <scope>NUCLEOTIDE SEQUENCE [LARGE SCALE GENOMIC DNA]</scope>
    <source>
        <strain evidence="7 8">JCM 4505</strain>
    </source>
</reference>
<dbReference type="InterPro" id="IPR026591">
    <property type="entry name" value="Sirtuin_cat_small_dom_sf"/>
</dbReference>
<protein>
    <recommendedName>
        <fullName evidence="1">protein acetyllysine N-acetyltransferase</fullName>
        <ecNumber evidence="1">2.3.1.286</ecNumber>
    </recommendedName>
</protein>
<dbReference type="InterPro" id="IPR041664">
    <property type="entry name" value="AAA_16"/>
</dbReference>
<feature type="binding site" evidence="4">
    <location>
        <position position="170"/>
    </location>
    <ligand>
        <name>Zn(2+)</name>
        <dbReference type="ChEBI" id="CHEBI:29105"/>
    </ligand>
</feature>
<evidence type="ECO:0000259" key="6">
    <source>
        <dbReference type="PROSITE" id="PS50305"/>
    </source>
</evidence>
<feature type="domain" description="Deacetylase sirtuin-type" evidence="6">
    <location>
        <begin position="11"/>
        <end position="268"/>
    </location>
</feature>
<organism evidence="7 8">
    <name type="scientific">Streptomyces polychromogenes</name>
    <dbReference type="NCBI Taxonomy" id="67342"/>
    <lineage>
        <taxon>Bacteria</taxon>
        <taxon>Bacillati</taxon>
        <taxon>Actinomycetota</taxon>
        <taxon>Actinomycetes</taxon>
        <taxon>Kitasatosporales</taxon>
        <taxon>Streptomycetaceae</taxon>
        <taxon>Streptomyces</taxon>
    </lineage>
</organism>
<feature type="region of interest" description="Disordered" evidence="5">
    <location>
        <begin position="272"/>
        <end position="292"/>
    </location>
</feature>
<evidence type="ECO:0000256" key="5">
    <source>
        <dbReference type="SAM" id="MobiDB-lite"/>
    </source>
</evidence>
<feature type="compositionally biased region" description="Pro residues" evidence="5">
    <location>
        <begin position="1"/>
        <end position="14"/>
    </location>
</feature>
<feature type="binding site" evidence="4">
    <location>
        <position position="173"/>
    </location>
    <ligand>
        <name>Zn(2+)</name>
        <dbReference type="ChEBI" id="CHEBI:29105"/>
    </ligand>
</feature>
<feature type="region of interest" description="Disordered" evidence="5">
    <location>
        <begin position="1"/>
        <end position="21"/>
    </location>
</feature>
<gene>
    <name evidence="7" type="ORF">GCM10010302_07270</name>
</gene>
<dbReference type="PROSITE" id="PS50305">
    <property type="entry name" value="SIRTUIN"/>
    <property type="match status" value="1"/>
</dbReference>